<evidence type="ECO:0000313" key="2">
    <source>
        <dbReference type="Proteomes" id="UP000256328"/>
    </source>
</evidence>
<reference evidence="1 2" key="1">
    <citation type="journal article" date="2018" name="IMA Fungus">
        <title>IMA Genome-F 9: Draft genome sequence of Annulohypoxylon stygium, Aspergillus mulundensis, Berkeleyomyces basicola (syn. Thielaviopsis basicola), Ceratocystis smalleyi, two Cercospora beticola strains, Coleophoma cylindrospora, Fusarium fracticaudum, Phialophora cf. hyalina, and Morchella septimelata.</title>
        <authorList>
            <person name="Wingfield B.D."/>
            <person name="Bills G.F."/>
            <person name="Dong Y."/>
            <person name="Huang W."/>
            <person name="Nel W.J."/>
            <person name="Swalarsk-Parry B.S."/>
            <person name="Vaghefi N."/>
            <person name="Wilken P.M."/>
            <person name="An Z."/>
            <person name="de Beer Z.W."/>
            <person name="De Vos L."/>
            <person name="Chen L."/>
            <person name="Duong T.A."/>
            <person name="Gao Y."/>
            <person name="Hammerbacher A."/>
            <person name="Kikkert J.R."/>
            <person name="Li Y."/>
            <person name="Li H."/>
            <person name="Li K."/>
            <person name="Li Q."/>
            <person name="Liu X."/>
            <person name="Ma X."/>
            <person name="Naidoo K."/>
            <person name="Pethybridge S.J."/>
            <person name="Sun J."/>
            <person name="Steenkamp E.T."/>
            <person name="van der Nest M.A."/>
            <person name="van Wyk S."/>
            <person name="Wingfield M.J."/>
            <person name="Xiong C."/>
            <person name="Yue Q."/>
            <person name="Zhang X."/>
        </authorList>
    </citation>
    <scope>NUCLEOTIDE SEQUENCE [LARGE SCALE GENOMIC DNA]</scope>
    <source>
        <strain evidence="1 2">BP5796</strain>
    </source>
</reference>
<dbReference type="OrthoDB" id="10255128at2759"/>
<dbReference type="EMBL" id="PDLN01000016">
    <property type="protein sequence ID" value="RDW63993.1"/>
    <property type="molecule type" value="Genomic_DNA"/>
</dbReference>
<dbReference type="Gene3D" id="3.40.50.1000">
    <property type="entry name" value="HAD superfamily/HAD-like"/>
    <property type="match status" value="1"/>
</dbReference>
<dbReference type="Proteomes" id="UP000256328">
    <property type="component" value="Unassembled WGS sequence"/>
</dbReference>
<dbReference type="PANTHER" id="PTHR28181">
    <property type="entry name" value="UPF0655 PROTEIN YCR015C"/>
    <property type="match status" value="1"/>
</dbReference>
<protein>
    <recommendedName>
        <fullName evidence="3">HAD-like protein</fullName>
    </recommendedName>
</protein>
<gene>
    <name evidence="1" type="ORF">BP5796_10495</name>
</gene>
<dbReference type="PANTHER" id="PTHR28181:SF1">
    <property type="entry name" value="COLD TOLERANCE PROTEIN 1"/>
    <property type="match status" value="1"/>
</dbReference>
<evidence type="ECO:0008006" key="3">
    <source>
        <dbReference type="Google" id="ProtNLM"/>
    </source>
</evidence>
<dbReference type="InterPro" id="IPR023214">
    <property type="entry name" value="HAD_sf"/>
</dbReference>
<sequence>MRPISLPPLIILDFDGTITKSDTINTLFKHALSYQSSPARSKPQDFTSAYKNILSAYTSSYTAHLSTQPPKPSRVSVPQELDFLRSLRGVERASFERVGTQQIFRGIGRREWRGFGRAAVASGDVLSRKGVTELWDLLAKPDGAENETRRPKCCVLSVNFSREFVRGVLESAVLGHDPVLRREEAVDEDGAEIVDEVEIVANSVDAQTGMIYGPEANGEVIATSEDKVRVMRDVVRGWREDLRKSRSEGEKAGPSGGKCFYVGDSTTDLECLLEADVGLVMADTEPGSSLIETLRRIGLGVEHVSTFHDGHLPVRKEDRKTVWWARDFQEILDSGIIS</sequence>
<dbReference type="AlphaFoldDB" id="A0A3D8QQ96"/>
<dbReference type="InterPro" id="IPR036412">
    <property type="entry name" value="HAD-like_sf"/>
</dbReference>
<proteinExistence type="predicted"/>
<organism evidence="1 2">
    <name type="scientific">Coleophoma crateriformis</name>
    <dbReference type="NCBI Taxonomy" id="565419"/>
    <lineage>
        <taxon>Eukaryota</taxon>
        <taxon>Fungi</taxon>
        <taxon>Dikarya</taxon>
        <taxon>Ascomycota</taxon>
        <taxon>Pezizomycotina</taxon>
        <taxon>Leotiomycetes</taxon>
        <taxon>Helotiales</taxon>
        <taxon>Dermateaceae</taxon>
        <taxon>Coleophoma</taxon>
    </lineage>
</organism>
<comment type="caution">
    <text evidence="1">The sequence shown here is derived from an EMBL/GenBank/DDBJ whole genome shotgun (WGS) entry which is preliminary data.</text>
</comment>
<name>A0A3D8QQ96_9HELO</name>
<keyword evidence="2" id="KW-1185">Reference proteome</keyword>
<evidence type="ECO:0000313" key="1">
    <source>
        <dbReference type="EMBL" id="RDW63993.1"/>
    </source>
</evidence>
<accession>A0A3D8QQ96</accession>
<dbReference type="SUPFAM" id="SSF56784">
    <property type="entry name" value="HAD-like"/>
    <property type="match status" value="1"/>
</dbReference>
<dbReference type="InterPro" id="IPR050849">
    <property type="entry name" value="HAD-like_hydrolase_phosphatase"/>
</dbReference>